<dbReference type="SUPFAM" id="SSF49742">
    <property type="entry name" value="PHM/PNGase F"/>
    <property type="match status" value="2"/>
</dbReference>
<dbReference type="Gene3D" id="2.60.40.1210">
    <property type="entry name" value="Cellobiose dehydrogenase, cytochrome domain"/>
    <property type="match status" value="1"/>
</dbReference>
<keyword evidence="6" id="KW-1185">Reference proteome</keyword>
<feature type="transmembrane region" description="Helical" evidence="3">
    <location>
        <begin position="572"/>
        <end position="594"/>
    </location>
</feature>
<dbReference type="SMART" id="SM00664">
    <property type="entry name" value="DoH"/>
    <property type="match status" value="1"/>
</dbReference>
<dbReference type="InterPro" id="IPR000945">
    <property type="entry name" value="DBH-like"/>
</dbReference>
<evidence type="ECO:0000313" key="5">
    <source>
        <dbReference type="EMBL" id="CAB9517528.1"/>
    </source>
</evidence>
<dbReference type="Gene3D" id="2.60.120.230">
    <property type="match status" value="1"/>
</dbReference>
<dbReference type="PROSITE" id="PS50836">
    <property type="entry name" value="DOMON"/>
    <property type="match status" value="1"/>
</dbReference>
<feature type="domain" description="DOMON" evidence="4">
    <location>
        <begin position="27"/>
        <end position="150"/>
    </location>
</feature>
<feature type="transmembrane region" description="Helical" evidence="3">
    <location>
        <begin position="802"/>
        <end position="827"/>
    </location>
</feature>
<dbReference type="PANTHER" id="PTHR10157">
    <property type="entry name" value="DOPAMINE BETA HYDROXYLASE RELATED"/>
    <property type="match status" value="1"/>
</dbReference>
<dbReference type="InterPro" id="IPR024548">
    <property type="entry name" value="Cu2_monoox_C"/>
</dbReference>
<comment type="caution">
    <text evidence="5">The sequence shown here is derived from an EMBL/GenBank/DDBJ whole genome shotgun (WGS) entry which is preliminary data.</text>
</comment>
<dbReference type="Gene3D" id="2.60.120.310">
    <property type="entry name" value="Copper type II, ascorbate-dependent monooxygenase, N-terminal domain"/>
    <property type="match status" value="1"/>
</dbReference>
<feature type="transmembrane region" description="Helical" evidence="3">
    <location>
        <begin position="711"/>
        <end position="731"/>
    </location>
</feature>
<dbReference type="InterPro" id="IPR008977">
    <property type="entry name" value="PHM/PNGase_F_dom_sf"/>
</dbReference>
<evidence type="ECO:0000259" key="4">
    <source>
        <dbReference type="PROSITE" id="PS50836"/>
    </source>
</evidence>
<name>A0A9N8HNZ9_9STRA</name>
<feature type="transmembrane region" description="Helical" evidence="3">
    <location>
        <begin position="682"/>
        <end position="699"/>
    </location>
</feature>
<feature type="transmembrane region" description="Helical" evidence="3">
    <location>
        <begin position="652"/>
        <end position="670"/>
    </location>
</feature>
<dbReference type="GO" id="GO:0004500">
    <property type="term" value="F:dopamine beta-monooxygenase activity"/>
    <property type="evidence" value="ECO:0007669"/>
    <property type="project" value="InterPro"/>
</dbReference>
<dbReference type="InterPro" id="IPR036939">
    <property type="entry name" value="Cu2_ascorb_mOase_N_sf"/>
</dbReference>
<dbReference type="Pfam" id="PF03712">
    <property type="entry name" value="Cu2_monoox_C"/>
    <property type="match status" value="1"/>
</dbReference>
<evidence type="ECO:0000256" key="1">
    <source>
        <dbReference type="ARBA" id="ARBA00023157"/>
    </source>
</evidence>
<proteinExistence type="predicted"/>
<dbReference type="InterPro" id="IPR014784">
    <property type="entry name" value="Cu2_ascorb_mOase-like_C"/>
</dbReference>
<accession>A0A9N8HNZ9</accession>
<protein>
    <submittedName>
        <fullName evidence="5">Tyramine beta-hydroxylase</fullName>
    </submittedName>
</protein>
<feature type="compositionally biased region" description="Polar residues" evidence="2">
    <location>
        <begin position="855"/>
        <end position="865"/>
    </location>
</feature>
<keyword evidence="3" id="KW-0812">Transmembrane</keyword>
<evidence type="ECO:0000256" key="3">
    <source>
        <dbReference type="SAM" id="Phobius"/>
    </source>
</evidence>
<dbReference type="EMBL" id="CAICTM010000861">
    <property type="protein sequence ID" value="CAB9517528.1"/>
    <property type="molecule type" value="Genomic_DNA"/>
</dbReference>
<organism evidence="5 6">
    <name type="scientific">Seminavis robusta</name>
    <dbReference type="NCBI Taxonomy" id="568900"/>
    <lineage>
        <taxon>Eukaryota</taxon>
        <taxon>Sar</taxon>
        <taxon>Stramenopiles</taxon>
        <taxon>Ochrophyta</taxon>
        <taxon>Bacillariophyta</taxon>
        <taxon>Bacillariophyceae</taxon>
        <taxon>Bacillariophycidae</taxon>
        <taxon>Naviculales</taxon>
        <taxon>Naviculaceae</taxon>
        <taxon>Seminavis</taxon>
    </lineage>
</organism>
<keyword evidence="3" id="KW-0472">Membrane</keyword>
<dbReference type="GO" id="GO:0005507">
    <property type="term" value="F:copper ion binding"/>
    <property type="evidence" value="ECO:0007669"/>
    <property type="project" value="InterPro"/>
</dbReference>
<sequence length="877" mass="98258">MVATAAAVGGANSPSVFERRFDLDGQGCSDIQWTVDMDNRELLLSWKSTAGAEWTAFGITNFGTMKGADMAVVKYMYDNTDSGGSFMVEDRYSKNASMPQLDVLQNVELLSAEYDQDDRMVVVIRRPLDSCDSHDIKVEPHKQYIICSSGQLEGEELSYHGPARSSGVVNFMVDEDLLFDQGFETPLANSTKMELSDGVLARGNVDTATSPFPVDIQMRGLKLDPQVVTHYVCATFDLPMDLRFASVEDVWDDGRTTNGSDTNSVFHHMHLHYCDDPELVEPEHQDGTPWDCFDKMPRCGIKASYAKGTGKNTVPSGLHFELPKGKYILQVHYENPFHKPIVNDRTGMRVWVQPPALMTRTSSAGLLQFDALHDSIHIPQDPEQKELTFQFQISADATREYVPDGGVLVFGSLFHMHLLGSRGRVELIRDGERIQTVYRSMSYDYDRQVPDWNRWRLMPGDAVVITCTFTPLKDQDVHGGFRTLDEMCGVHMGTAPGIPNLARAMGAFVKPNEPFLNSFMGPAVVNARMLNYSSYNFLPNPADRSYDTKTGFGENLCHTMVRAKMHPSTFEFSDAALCAQLVMLGAFFFTRLLSWRPVAKQLCIDSPDRRTRRNSIVYIGELLFSSVALPMACVTLVQMFPDNGYYNAVDPNTYRFMRGLVTMQCILYILELFYRIQVRVSLVMHHVLTVSATIAIYALENHTYSDVAYKFGSTLLLLAFTEQPLYIVLLLRNIGYRERNPKGFSRMCKLSTAVFIASRIVVIGLLIALVIQQSDESSSAWRVRNESFSEWWNRSDSAVSPAFVNGITLTLTCGILCANVFAAKALLHMAKTKKNIDSQSAEKEDVEVTKEVETRPTSSAVSSDESICRSVEVDYAV</sequence>
<evidence type="ECO:0000313" key="6">
    <source>
        <dbReference type="Proteomes" id="UP001153069"/>
    </source>
</evidence>
<dbReference type="InterPro" id="IPR005018">
    <property type="entry name" value="DOMON_domain"/>
</dbReference>
<dbReference type="Proteomes" id="UP001153069">
    <property type="component" value="Unassembled WGS sequence"/>
</dbReference>
<feature type="region of interest" description="Disordered" evidence="2">
    <location>
        <begin position="838"/>
        <end position="867"/>
    </location>
</feature>
<keyword evidence="1" id="KW-1015">Disulfide bond</keyword>
<reference evidence="5" key="1">
    <citation type="submission" date="2020-06" db="EMBL/GenBank/DDBJ databases">
        <authorList>
            <consortium name="Plant Systems Biology data submission"/>
        </authorList>
    </citation>
    <scope>NUCLEOTIDE SEQUENCE</scope>
    <source>
        <strain evidence="5">D6</strain>
    </source>
</reference>
<feature type="transmembrane region" description="Helical" evidence="3">
    <location>
        <begin position="752"/>
        <end position="771"/>
    </location>
</feature>
<feature type="transmembrane region" description="Helical" evidence="3">
    <location>
        <begin position="615"/>
        <end position="640"/>
    </location>
</feature>
<evidence type="ECO:0000256" key="2">
    <source>
        <dbReference type="SAM" id="MobiDB-lite"/>
    </source>
</evidence>
<dbReference type="AlphaFoldDB" id="A0A9N8HNZ9"/>
<feature type="compositionally biased region" description="Basic and acidic residues" evidence="2">
    <location>
        <begin position="838"/>
        <end position="854"/>
    </location>
</feature>
<dbReference type="OrthoDB" id="193961at2759"/>
<dbReference type="PANTHER" id="PTHR10157:SF23">
    <property type="entry name" value="MOXD1 HOMOLOG 1"/>
    <property type="match status" value="1"/>
</dbReference>
<gene>
    <name evidence="5" type="ORF">SEMRO_862_G212520.1</name>
</gene>
<dbReference type="CDD" id="cd09631">
    <property type="entry name" value="DOMON_DOH"/>
    <property type="match status" value="1"/>
</dbReference>
<keyword evidence="3" id="KW-1133">Transmembrane helix</keyword>
<dbReference type="InterPro" id="IPR045266">
    <property type="entry name" value="DOH_DOMON"/>
</dbReference>
<dbReference type="Pfam" id="PF03351">
    <property type="entry name" value="DOMON"/>
    <property type="match status" value="1"/>
</dbReference>